<dbReference type="Proteomes" id="UP000092154">
    <property type="component" value="Unassembled WGS sequence"/>
</dbReference>
<organism evidence="2 3">
    <name type="scientific">Rhizopogon vinicolor AM-OR11-026</name>
    <dbReference type="NCBI Taxonomy" id="1314800"/>
    <lineage>
        <taxon>Eukaryota</taxon>
        <taxon>Fungi</taxon>
        <taxon>Dikarya</taxon>
        <taxon>Basidiomycota</taxon>
        <taxon>Agaricomycotina</taxon>
        <taxon>Agaricomycetes</taxon>
        <taxon>Agaricomycetidae</taxon>
        <taxon>Boletales</taxon>
        <taxon>Suillineae</taxon>
        <taxon>Rhizopogonaceae</taxon>
        <taxon>Rhizopogon</taxon>
    </lineage>
</organism>
<protein>
    <submittedName>
        <fullName evidence="2">Uncharacterized protein</fullName>
    </submittedName>
</protein>
<dbReference type="EMBL" id="KV448428">
    <property type="protein sequence ID" value="OAX36278.1"/>
    <property type="molecule type" value="Genomic_DNA"/>
</dbReference>
<proteinExistence type="predicted"/>
<sequence>MSLNDHSLIPAGIRIPAVPVVPSQTSKRRTRICTQCGLVLPQDFPWTACDDCQLNITHLRADVPAPGQTLRVNQDIANLAQSGRIFSTCVSCLTAVEVPRINLTLYRDLVCTACRTQQEGTKLKPTRRINPIATTAHPRPPPPLQNTFPGVRGPPYTSFFNSRGELVALPPQVVPIDIPPIAQERVCMRYGCGVRLEPNQPFDFCDGCLRLGFGRVPPAPSPPLKRHPKRIKRDEPPSVALISKVKRDIDTAQRGKALVQPPRGRSPELGTGEDDLNLELVYPEVSEMWSLTLSNLSRCVG</sequence>
<evidence type="ECO:0000313" key="3">
    <source>
        <dbReference type="Proteomes" id="UP000092154"/>
    </source>
</evidence>
<name>A0A1B7MUI9_9AGAM</name>
<evidence type="ECO:0000256" key="1">
    <source>
        <dbReference type="SAM" id="MobiDB-lite"/>
    </source>
</evidence>
<dbReference type="OrthoDB" id="2683578at2759"/>
<dbReference type="AlphaFoldDB" id="A0A1B7MUI9"/>
<reference evidence="2 3" key="1">
    <citation type="submission" date="2016-06" db="EMBL/GenBank/DDBJ databases">
        <title>Comparative genomics of the ectomycorrhizal sister species Rhizopogon vinicolor and Rhizopogon vesiculosus (Basidiomycota: Boletales) reveals a divergence of the mating type B locus.</title>
        <authorList>
            <consortium name="DOE Joint Genome Institute"/>
            <person name="Mujic A.B."/>
            <person name="Kuo A."/>
            <person name="Tritt A."/>
            <person name="Lipzen A."/>
            <person name="Chen C."/>
            <person name="Johnson J."/>
            <person name="Sharma A."/>
            <person name="Barry K."/>
            <person name="Grigoriev I.V."/>
            <person name="Spatafora J.W."/>
        </authorList>
    </citation>
    <scope>NUCLEOTIDE SEQUENCE [LARGE SCALE GENOMIC DNA]</scope>
    <source>
        <strain evidence="2 3">AM-OR11-026</strain>
    </source>
</reference>
<evidence type="ECO:0000313" key="2">
    <source>
        <dbReference type="EMBL" id="OAX36278.1"/>
    </source>
</evidence>
<keyword evidence="3" id="KW-1185">Reference proteome</keyword>
<accession>A0A1B7MUI9</accession>
<feature type="region of interest" description="Disordered" evidence="1">
    <location>
        <begin position="252"/>
        <end position="273"/>
    </location>
</feature>
<dbReference type="InParanoid" id="A0A1B7MUI9"/>
<gene>
    <name evidence="2" type="ORF">K503DRAFT_314773</name>
</gene>